<dbReference type="EMBL" id="CP015118">
    <property type="protein sequence ID" value="ARN21134.1"/>
    <property type="molecule type" value="Genomic_DNA"/>
</dbReference>
<dbReference type="Proteomes" id="UP000193427">
    <property type="component" value="Chromosome"/>
</dbReference>
<dbReference type="AlphaFoldDB" id="A0A1W6LA93"/>
<reference evidence="1 2" key="1">
    <citation type="submission" date="2016-04" db="EMBL/GenBank/DDBJ databases">
        <title>Complete genome sequence of natural rubber-degrading, novel Gram-negative bacterium, Rhizobacter gummiphilus strain NS21.</title>
        <authorList>
            <person name="Tabata M."/>
            <person name="Kasai D."/>
            <person name="Fukuda M."/>
        </authorList>
    </citation>
    <scope>NUCLEOTIDE SEQUENCE [LARGE SCALE GENOMIC DNA]</scope>
    <source>
        <strain evidence="1 2">NS21</strain>
    </source>
</reference>
<dbReference type="Gene3D" id="1.10.150.20">
    <property type="entry name" value="5' to 3' exonuclease, C-terminal subdomain"/>
    <property type="match status" value="1"/>
</dbReference>
<gene>
    <name evidence="1" type="ORF">A4W93_15210</name>
</gene>
<protein>
    <submittedName>
        <fullName evidence="1">Uncharacterized protein</fullName>
    </submittedName>
</protein>
<dbReference type="KEGG" id="rgu:A4W93_15210"/>
<name>A0A1W6LA93_9BURK</name>
<accession>A0A1W6LA93</accession>
<dbReference type="RefSeq" id="WP_157782166.1">
    <property type="nucleotide sequence ID" value="NZ_BSPR01000004.1"/>
</dbReference>
<keyword evidence="2" id="KW-1185">Reference proteome</keyword>
<dbReference type="OrthoDB" id="9919502at2"/>
<evidence type="ECO:0000313" key="2">
    <source>
        <dbReference type="Proteomes" id="UP000193427"/>
    </source>
</evidence>
<evidence type="ECO:0000313" key="1">
    <source>
        <dbReference type="EMBL" id="ARN21134.1"/>
    </source>
</evidence>
<sequence length="132" mass="14902">MPSEKCSRAEDLRARGLSVADIAEELHVTRQRVRQLLATARTERQRERSPDPFARLSVRTANGLKAEFLYVRKQSLTVDTVAEALVTGRLHSVRNLGKKSVEEIERWLEALRGPLGERDLLRPASDPHLSPP</sequence>
<proteinExistence type="predicted"/>
<organism evidence="1 2">
    <name type="scientific">Piscinibacter gummiphilus</name>
    <dbReference type="NCBI Taxonomy" id="946333"/>
    <lineage>
        <taxon>Bacteria</taxon>
        <taxon>Pseudomonadati</taxon>
        <taxon>Pseudomonadota</taxon>
        <taxon>Betaproteobacteria</taxon>
        <taxon>Burkholderiales</taxon>
        <taxon>Sphaerotilaceae</taxon>
        <taxon>Piscinibacter</taxon>
    </lineage>
</organism>